<proteinExistence type="inferred from homology"/>
<dbReference type="InterPro" id="IPR023650">
    <property type="entry name" value="Beta-lactam_class-A_AS"/>
</dbReference>
<evidence type="ECO:0000256" key="3">
    <source>
        <dbReference type="ARBA" id="ARBA00012865"/>
    </source>
</evidence>
<dbReference type="InterPro" id="IPR000871">
    <property type="entry name" value="Beta-lactam_class-A"/>
</dbReference>
<dbReference type="PRINTS" id="PR00118">
    <property type="entry name" value="BLACTAMASEA"/>
</dbReference>
<evidence type="ECO:0000256" key="5">
    <source>
        <dbReference type="ARBA" id="ARBA00023251"/>
    </source>
</evidence>
<reference evidence="9" key="1">
    <citation type="submission" date="2023-07" db="EMBL/GenBank/DDBJ databases">
        <title>Dyadobacter sp. nov 'subterranea' isolated from contaminted grondwater.</title>
        <authorList>
            <person name="Szabo I."/>
            <person name="Al-Omari J."/>
            <person name="Szerdahelyi S.G."/>
            <person name="Rado J."/>
        </authorList>
    </citation>
    <scope>NUCLEOTIDE SEQUENCE [LARGE SCALE GENOMIC DNA]</scope>
    <source>
        <strain evidence="9">UP-52</strain>
    </source>
</reference>
<evidence type="ECO:0000313" key="8">
    <source>
        <dbReference type="EMBL" id="MBE9460988.1"/>
    </source>
</evidence>
<gene>
    <name evidence="8" type="primary">bla</name>
    <name evidence="8" type="ORF">IEE83_03750</name>
</gene>
<evidence type="ECO:0000256" key="6">
    <source>
        <dbReference type="RuleBase" id="RU361140"/>
    </source>
</evidence>
<protein>
    <recommendedName>
        <fullName evidence="3 6">Beta-lactamase</fullName>
        <ecNumber evidence="3 6">3.5.2.6</ecNumber>
    </recommendedName>
</protein>
<dbReference type="PROSITE" id="PS00146">
    <property type="entry name" value="BETA_LACTAMASE_A"/>
    <property type="match status" value="1"/>
</dbReference>
<comment type="catalytic activity">
    <reaction evidence="1 6">
        <text>a beta-lactam + H2O = a substituted beta-amino acid</text>
        <dbReference type="Rhea" id="RHEA:20401"/>
        <dbReference type="ChEBI" id="CHEBI:15377"/>
        <dbReference type="ChEBI" id="CHEBI:35627"/>
        <dbReference type="ChEBI" id="CHEBI:140347"/>
        <dbReference type="EC" id="3.5.2.6"/>
    </reaction>
</comment>
<dbReference type="PANTHER" id="PTHR35333:SF3">
    <property type="entry name" value="BETA-LACTAMASE-TYPE TRANSPEPTIDASE FOLD CONTAINING PROTEIN"/>
    <property type="match status" value="1"/>
</dbReference>
<dbReference type="RefSeq" id="WP_194119280.1">
    <property type="nucleotide sequence ID" value="NZ_JACYGY010000001.1"/>
</dbReference>
<dbReference type="PANTHER" id="PTHR35333">
    <property type="entry name" value="BETA-LACTAMASE"/>
    <property type="match status" value="1"/>
</dbReference>
<dbReference type="NCBIfam" id="NF012099">
    <property type="entry name" value="SubclassA2"/>
    <property type="match status" value="1"/>
</dbReference>
<keyword evidence="9" id="KW-1185">Reference proteome</keyword>
<evidence type="ECO:0000256" key="4">
    <source>
        <dbReference type="ARBA" id="ARBA00022801"/>
    </source>
</evidence>
<dbReference type="InterPro" id="IPR012338">
    <property type="entry name" value="Beta-lactam/transpept-like"/>
</dbReference>
<dbReference type="EMBL" id="JACYGY010000001">
    <property type="protein sequence ID" value="MBE9460988.1"/>
    <property type="molecule type" value="Genomic_DNA"/>
</dbReference>
<keyword evidence="5 6" id="KW-0046">Antibiotic resistance</keyword>
<evidence type="ECO:0000259" key="7">
    <source>
        <dbReference type="Pfam" id="PF13354"/>
    </source>
</evidence>
<evidence type="ECO:0000313" key="9">
    <source>
        <dbReference type="Proteomes" id="UP000634134"/>
    </source>
</evidence>
<comment type="caution">
    <text evidence="8">The sequence shown here is derived from an EMBL/GenBank/DDBJ whole genome shotgun (WGS) entry which is preliminary data.</text>
</comment>
<comment type="similarity">
    <text evidence="2 6">Belongs to the class-A beta-lactamase family.</text>
</comment>
<dbReference type="Proteomes" id="UP000634134">
    <property type="component" value="Unassembled WGS sequence"/>
</dbReference>
<dbReference type="Pfam" id="PF13354">
    <property type="entry name" value="Beta-lactamase2"/>
    <property type="match status" value="1"/>
</dbReference>
<dbReference type="EC" id="3.5.2.6" evidence="3 6"/>
<name>A0ABR9W6B4_9BACT</name>
<accession>A0ABR9W6B4</accession>
<organism evidence="8 9">
    <name type="scientific">Dyadobacter subterraneus</name>
    <dbReference type="NCBI Taxonomy" id="2773304"/>
    <lineage>
        <taxon>Bacteria</taxon>
        <taxon>Pseudomonadati</taxon>
        <taxon>Bacteroidota</taxon>
        <taxon>Cytophagia</taxon>
        <taxon>Cytophagales</taxon>
        <taxon>Spirosomataceae</taxon>
        <taxon>Dyadobacter</taxon>
    </lineage>
</organism>
<dbReference type="InterPro" id="IPR045155">
    <property type="entry name" value="Beta-lactam_cat"/>
</dbReference>
<evidence type="ECO:0000256" key="2">
    <source>
        <dbReference type="ARBA" id="ARBA00009009"/>
    </source>
</evidence>
<feature type="domain" description="Beta-lactamase class A catalytic" evidence="7">
    <location>
        <begin position="50"/>
        <end position="277"/>
    </location>
</feature>
<dbReference type="SUPFAM" id="SSF56601">
    <property type="entry name" value="beta-lactamase/transpeptidase-like"/>
    <property type="match status" value="1"/>
</dbReference>
<keyword evidence="4 6" id="KW-0378">Hydrolase</keyword>
<evidence type="ECO:0000256" key="1">
    <source>
        <dbReference type="ARBA" id="ARBA00001526"/>
    </source>
</evidence>
<dbReference type="Gene3D" id="3.40.710.10">
    <property type="entry name" value="DD-peptidase/beta-lactamase superfamily"/>
    <property type="match status" value="1"/>
</dbReference>
<sequence length="306" mass="34131">MTINKNFKSSTFFLIALFLVWNLDASAQKKHEIFRQEVDKIISASKSDVGVAIMGLEDKETFLFNEGHKYPMQSVYKFPLAMAVLDQIDKGKLSLSQKIHVTKKDLLPNTWSPLREKYPNGEVDVKISDLIGYAVSNSDNNACDILFRLVGGPKKVDHYIHSLGIKSIAIAATEEEMSKAWNVQFTNWCKPRAMLRLLDLFYKGKNLSKTSTNFLMKTMTETTTGPNKIKGLLPKNTKVAHKTGLSGTNEDGITAASNDVGIITLPNGEHVAVVIFVAHTKLDEKSRDAVIAQISKKAYDYFLAKK</sequence>
<dbReference type="NCBIfam" id="NF033103">
    <property type="entry name" value="bla_class_A"/>
    <property type="match status" value="1"/>
</dbReference>